<evidence type="ECO:0000259" key="4">
    <source>
        <dbReference type="PROSITE" id="PS01124"/>
    </source>
</evidence>
<reference evidence="5 6" key="1">
    <citation type="submission" date="2020-08" db="EMBL/GenBank/DDBJ databases">
        <authorList>
            <person name="Sun Q."/>
            <person name="Inoue M."/>
        </authorList>
    </citation>
    <scope>NUCLEOTIDE SEQUENCE [LARGE SCALE GENOMIC DNA]</scope>
    <source>
        <strain evidence="5 6">CCM 8938</strain>
    </source>
</reference>
<dbReference type="Pfam" id="PF20240">
    <property type="entry name" value="DUF6597"/>
    <property type="match status" value="1"/>
</dbReference>
<organism evidence="5 6">
    <name type="scientific">Pedobacter fastidiosus</name>
    <dbReference type="NCBI Taxonomy" id="2765361"/>
    <lineage>
        <taxon>Bacteria</taxon>
        <taxon>Pseudomonadati</taxon>
        <taxon>Bacteroidota</taxon>
        <taxon>Sphingobacteriia</taxon>
        <taxon>Sphingobacteriales</taxon>
        <taxon>Sphingobacteriaceae</taxon>
        <taxon>Pedobacter</taxon>
    </lineage>
</organism>
<keyword evidence="3" id="KW-0804">Transcription</keyword>
<dbReference type="InterPro" id="IPR050204">
    <property type="entry name" value="AraC_XylS_family_regulators"/>
</dbReference>
<feature type="domain" description="HTH araC/xylS-type" evidence="4">
    <location>
        <begin position="164"/>
        <end position="262"/>
    </location>
</feature>
<dbReference type="InterPro" id="IPR018060">
    <property type="entry name" value="HTH_AraC"/>
</dbReference>
<dbReference type="PANTHER" id="PTHR46796:SF13">
    <property type="entry name" value="HTH-TYPE TRANSCRIPTIONAL ACTIVATOR RHAS"/>
    <property type="match status" value="1"/>
</dbReference>
<evidence type="ECO:0000256" key="1">
    <source>
        <dbReference type="ARBA" id="ARBA00023015"/>
    </source>
</evidence>
<evidence type="ECO:0000313" key="6">
    <source>
        <dbReference type="Proteomes" id="UP000652755"/>
    </source>
</evidence>
<name>A0ABR7KXC1_9SPHI</name>
<dbReference type="RefSeq" id="WP_187073080.1">
    <property type="nucleotide sequence ID" value="NZ_JACRYL010000024.1"/>
</dbReference>
<sequence>MIYKIIQPAIHLKSIVKDYLLLHYVFDHRNSTPIKPFPANTQHCLVFYLRGSITAFNPKTKLYTAFPKISINGSQISRFDFHLSPQYSMFSINFQPGAMSKFLKTPLTTFMDERIDAEAVLGSGISEIYEQMVNTNCYESLIQIVEEYLSKSIQKLKNDDQPIDKIAQLITQNPSNYTVDKMADLACLSISQFERRFVQQLGITPKFYARINRFYQAYQIKDQNPEADWFSIAIKTGYYDYQHLVKDFKEFAHTSPHSLIEAQAQSPERFFGIG</sequence>
<dbReference type="PROSITE" id="PS01124">
    <property type="entry name" value="HTH_ARAC_FAMILY_2"/>
    <property type="match status" value="1"/>
</dbReference>
<evidence type="ECO:0000313" key="5">
    <source>
        <dbReference type="EMBL" id="MBC6112663.1"/>
    </source>
</evidence>
<evidence type="ECO:0000256" key="3">
    <source>
        <dbReference type="ARBA" id="ARBA00023163"/>
    </source>
</evidence>
<keyword evidence="6" id="KW-1185">Reference proteome</keyword>
<accession>A0ABR7KXC1</accession>
<dbReference type="SMART" id="SM00342">
    <property type="entry name" value="HTH_ARAC"/>
    <property type="match status" value="1"/>
</dbReference>
<dbReference type="Proteomes" id="UP000652755">
    <property type="component" value="Unassembled WGS sequence"/>
</dbReference>
<comment type="caution">
    <text evidence="5">The sequence shown here is derived from an EMBL/GenBank/DDBJ whole genome shotgun (WGS) entry which is preliminary data.</text>
</comment>
<proteinExistence type="predicted"/>
<keyword evidence="2" id="KW-0238">DNA-binding</keyword>
<dbReference type="InterPro" id="IPR046532">
    <property type="entry name" value="DUF6597"/>
</dbReference>
<keyword evidence="1" id="KW-0805">Transcription regulation</keyword>
<evidence type="ECO:0000256" key="2">
    <source>
        <dbReference type="ARBA" id="ARBA00023125"/>
    </source>
</evidence>
<dbReference type="PANTHER" id="PTHR46796">
    <property type="entry name" value="HTH-TYPE TRANSCRIPTIONAL ACTIVATOR RHAS-RELATED"/>
    <property type="match status" value="1"/>
</dbReference>
<dbReference type="EMBL" id="JACRYL010000024">
    <property type="protein sequence ID" value="MBC6112663.1"/>
    <property type="molecule type" value="Genomic_DNA"/>
</dbReference>
<gene>
    <name evidence="5" type="ORF">H7U22_19750</name>
</gene>
<protein>
    <submittedName>
        <fullName evidence="5">AraC family transcriptional regulator</fullName>
    </submittedName>
</protein>
<dbReference type="Gene3D" id="1.10.10.60">
    <property type="entry name" value="Homeodomain-like"/>
    <property type="match status" value="1"/>
</dbReference>